<dbReference type="EMBL" id="PVTX01000013">
    <property type="protein sequence ID" value="PRZ03548.1"/>
    <property type="molecule type" value="Genomic_DNA"/>
</dbReference>
<dbReference type="RefSeq" id="WP_243401125.1">
    <property type="nucleotide sequence ID" value="NZ_PVTX01000013.1"/>
</dbReference>
<feature type="region of interest" description="Disordered" evidence="1">
    <location>
        <begin position="161"/>
        <end position="181"/>
    </location>
</feature>
<sequence length="330" mass="35859">MRATAADDTGARWLCVDDGAERVTVDAAIRGALMAQRSRLASVEIDVLSDEDWPPNVRVVVRLAESRLAARRRSGISLSLDPRVAEDFDIALALSPFSIGCTGLSARGTPIWNADDTGSSTAFALTSIEERTVRSAIARAGGDAGKLVTLEAHELRQRELSDGVGGGTTPGRDTWRPPSGWRVDERTVHLGSGTDVWQSASAAVLSWEIKTRSGFSVDPPLEPGRSALPGERYWLVARVGPLRVREPVEVVETIVTHRRVALAYATLEGPPAIGEEAFIVGLDADGAVTLTVRSLTRPGQGRWRALYPLTLLAQRIYRRRYVRALRQPDH</sequence>
<dbReference type="PANTHER" id="PTHR34202">
    <property type="entry name" value="UPF0548 PROTEIN"/>
    <property type="match status" value="1"/>
</dbReference>
<reference evidence="3 4" key="1">
    <citation type="submission" date="2018-03" db="EMBL/GenBank/DDBJ databases">
        <title>Comparative analysis of microorganisms from saline springs in Andes Mountain Range, Colombia.</title>
        <authorList>
            <person name="Rubin E."/>
        </authorList>
    </citation>
    <scope>NUCLEOTIDE SEQUENCE [LARGE SCALE GENOMIC DNA]</scope>
    <source>
        <strain evidence="3 4">CG 23</strain>
    </source>
</reference>
<evidence type="ECO:0000256" key="1">
    <source>
        <dbReference type="SAM" id="MobiDB-lite"/>
    </source>
</evidence>
<evidence type="ECO:0000259" key="2">
    <source>
        <dbReference type="Pfam" id="PF09348"/>
    </source>
</evidence>
<evidence type="ECO:0000313" key="3">
    <source>
        <dbReference type="EMBL" id="PRZ03548.1"/>
    </source>
</evidence>
<dbReference type="PANTHER" id="PTHR34202:SF1">
    <property type="entry name" value="UPF0548 PROTEIN"/>
    <property type="match status" value="1"/>
</dbReference>
<feature type="domain" description="DUF1990" evidence="2">
    <location>
        <begin position="176"/>
        <end position="324"/>
    </location>
</feature>
<keyword evidence="4" id="KW-1185">Reference proteome</keyword>
<accession>A0ABX5ECM1</accession>
<name>A0ABX5ECM1_9MICO</name>
<proteinExistence type="predicted"/>
<organism evidence="3 4">
    <name type="scientific">Isoptericola halotolerans</name>
    <dbReference type="NCBI Taxonomy" id="300560"/>
    <lineage>
        <taxon>Bacteria</taxon>
        <taxon>Bacillati</taxon>
        <taxon>Actinomycetota</taxon>
        <taxon>Actinomycetes</taxon>
        <taxon>Micrococcales</taxon>
        <taxon>Promicromonosporaceae</taxon>
        <taxon>Isoptericola</taxon>
    </lineage>
</organism>
<comment type="caution">
    <text evidence="3">The sequence shown here is derived from an EMBL/GenBank/DDBJ whole genome shotgun (WGS) entry which is preliminary data.</text>
</comment>
<dbReference type="Proteomes" id="UP000239895">
    <property type="component" value="Unassembled WGS sequence"/>
</dbReference>
<evidence type="ECO:0000313" key="4">
    <source>
        <dbReference type="Proteomes" id="UP000239895"/>
    </source>
</evidence>
<gene>
    <name evidence="3" type="ORF">BCL65_11348</name>
</gene>
<protein>
    <submittedName>
        <fullName evidence="3">Uncharacterized protein (UPF0548 family)</fullName>
    </submittedName>
</protein>
<dbReference type="Pfam" id="PF09348">
    <property type="entry name" value="DUF1990"/>
    <property type="match status" value="1"/>
</dbReference>
<dbReference type="InterPro" id="IPR018960">
    <property type="entry name" value="DUF1990"/>
</dbReference>